<dbReference type="SMART" id="SM00419">
    <property type="entry name" value="HTH_CRP"/>
    <property type="match status" value="1"/>
</dbReference>
<dbReference type="InterPro" id="IPR018490">
    <property type="entry name" value="cNMP-bd_dom_sf"/>
</dbReference>
<dbReference type="PANTHER" id="PTHR24567:SF68">
    <property type="entry name" value="DNA-BINDING TRANSCRIPTIONAL DUAL REGULATOR CRP"/>
    <property type="match status" value="1"/>
</dbReference>
<evidence type="ECO:0000256" key="10">
    <source>
        <dbReference type="ARBA" id="ARBA00023159"/>
    </source>
</evidence>
<name>A0A7G9SLQ3_9GAMM</name>
<evidence type="ECO:0000256" key="12">
    <source>
        <dbReference type="ARBA" id="ARBA00031697"/>
    </source>
</evidence>
<dbReference type="SUPFAM" id="SSF51206">
    <property type="entry name" value="cAMP-binding domain-like"/>
    <property type="match status" value="1"/>
</dbReference>
<evidence type="ECO:0000256" key="2">
    <source>
        <dbReference type="ARBA" id="ARBA00011738"/>
    </source>
</evidence>
<dbReference type="GO" id="GO:0003677">
    <property type="term" value="F:DNA binding"/>
    <property type="evidence" value="ECO:0007669"/>
    <property type="project" value="UniProtKB-KW"/>
</dbReference>
<keyword evidence="4" id="KW-0678">Repressor</keyword>
<evidence type="ECO:0000256" key="11">
    <source>
        <dbReference type="ARBA" id="ARBA00023163"/>
    </source>
</evidence>
<comment type="subcellular location">
    <subcellularLocation>
        <location evidence="1">Cytoplasm</location>
    </subcellularLocation>
</comment>
<dbReference type="InterPro" id="IPR036390">
    <property type="entry name" value="WH_DNA-bd_sf"/>
</dbReference>
<keyword evidence="11" id="KW-0804">Transcription</keyword>
<dbReference type="InterPro" id="IPR050397">
    <property type="entry name" value="Env_Response_Regulators"/>
</dbReference>
<keyword evidence="8" id="KW-0843">Virulence</keyword>
<protein>
    <recommendedName>
        <fullName evidence="3">CRP-like protein Clp</fullName>
    </recommendedName>
    <alternativeName>
        <fullName evidence="12">Catabolite activation-like protein</fullName>
    </alternativeName>
</protein>
<dbReference type="AlphaFoldDB" id="A0A7G9SLQ3"/>
<evidence type="ECO:0000256" key="5">
    <source>
        <dbReference type="ARBA" id="ARBA00022533"/>
    </source>
</evidence>
<organism evidence="14 15">
    <name type="scientific">Thermomonas carbonis</name>
    <dbReference type="NCBI Taxonomy" id="1463158"/>
    <lineage>
        <taxon>Bacteria</taxon>
        <taxon>Pseudomonadati</taxon>
        <taxon>Pseudomonadota</taxon>
        <taxon>Gammaproteobacteria</taxon>
        <taxon>Lysobacterales</taxon>
        <taxon>Lysobacteraceae</taxon>
        <taxon>Thermomonas</taxon>
    </lineage>
</organism>
<proteinExistence type="predicted"/>
<dbReference type="GO" id="GO:0003824">
    <property type="term" value="F:catalytic activity"/>
    <property type="evidence" value="ECO:0007669"/>
    <property type="project" value="UniProtKB-KW"/>
</dbReference>
<evidence type="ECO:0000259" key="13">
    <source>
        <dbReference type="PROSITE" id="PS50042"/>
    </source>
</evidence>
<dbReference type="GO" id="GO:0003700">
    <property type="term" value="F:DNA-binding transcription factor activity"/>
    <property type="evidence" value="ECO:0007669"/>
    <property type="project" value="TreeGrafter"/>
</dbReference>
<dbReference type="CDD" id="cd00038">
    <property type="entry name" value="CAP_ED"/>
    <property type="match status" value="1"/>
</dbReference>
<keyword evidence="9" id="KW-0238">DNA-binding</keyword>
<evidence type="ECO:0000256" key="1">
    <source>
        <dbReference type="ARBA" id="ARBA00004496"/>
    </source>
</evidence>
<dbReference type="SMART" id="SM00100">
    <property type="entry name" value="cNMP"/>
    <property type="match status" value="1"/>
</dbReference>
<evidence type="ECO:0000313" key="15">
    <source>
        <dbReference type="Proteomes" id="UP000515804"/>
    </source>
</evidence>
<dbReference type="PROSITE" id="PS50042">
    <property type="entry name" value="CNMP_BINDING_3"/>
    <property type="match status" value="1"/>
</dbReference>
<dbReference type="GO" id="GO:0005829">
    <property type="term" value="C:cytosol"/>
    <property type="evidence" value="ECO:0007669"/>
    <property type="project" value="TreeGrafter"/>
</dbReference>
<dbReference type="Pfam" id="PF00027">
    <property type="entry name" value="cNMP_binding"/>
    <property type="match status" value="1"/>
</dbReference>
<dbReference type="KEGG" id="tcn:H9L16_08460"/>
<dbReference type="Pfam" id="PF13545">
    <property type="entry name" value="HTH_Crp_2"/>
    <property type="match status" value="1"/>
</dbReference>
<evidence type="ECO:0000256" key="9">
    <source>
        <dbReference type="ARBA" id="ARBA00023125"/>
    </source>
</evidence>
<dbReference type="Proteomes" id="UP000515804">
    <property type="component" value="Chromosome"/>
</dbReference>
<keyword evidence="6" id="KW-0973">c-di-GMP</keyword>
<dbReference type="SUPFAM" id="SSF46785">
    <property type="entry name" value="Winged helix' DNA-binding domain"/>
    <property type="match status" value="1"/>
</dbReference>
<evidence type="ECO:0000256" key="8">
    <source>
        <dbReference type="ARBA" id="ARBA00023026"/>
    </source>
</evidence>
<evidence type="ECO:0000256" key="7">
    <source>
        <dbReference type="ARBA" id="ARBA00023015"/>
    </source>
</evidence>
<dbReference type="PANTHER" id="PTHR24567">
    <property type="entry name" value="CRP FAMILY TRANSCRIPTIONAL REGULATORY PROTEIN"/>
    <property type="match status" value="1"/>
</dbReference>
<dbReference type="InterPro" id="IPR014710">
    <property type="entry name" value="RmlC-like_jellyroll"/>
</dbReference>
<keyword evidence="5" id="KW-0021">Allosteric enzyme</keyword>
<dbReference type="InterPro" id="IPR000595">
    <property type="entry name" value="cNMP-bd_dom"/>
</dbReference>
<dbReference type="InterPro" id="IPR012318">
    <property type="entry name" value="HTH_CRP"/>
</dbReference>
<dbReference type="EMBL" id="CP060719">
    <property type="protein sequence ID" value="QNN68778.1"/>
    <property type="molecule type" value="Genomic_DNA"/>
</dbReference>
<evidence type="ECO:0000313" key="14">
    <source>
        <dbReference type="EMBL" id="QNN68778.1"/>
    </source>
</evidence>
<keyword evidence="10" id="KW-0010">Activator</keyword>
<dbReference type="RefSeq" id="WP_187551302.1">
    <property type="nucleotide sequence ID" value="NZ_BMZL01000002.1"/>
</dbReference>
<dbReference type="Gene3D" id="2.60.120.10">
    <property type="entry name" value="Jelly Rolls"/>
    <property type="match status" value="1"/>
</dbReference>
<gene>
    <name evidence="14" type="ORF">H9L16_08460</name>
</gene>
<comment type="subunit">
    <text evidence="2">Homodimer.</text>
</comment>
<evidence type="ECO:0000256" key="3">
    <source>
        <dbReference type="ARBA" id="ARBA00020769"/>
    </source>
</evidence>
<reference evidence="14 15" key="1">
    <citation type="submission" date="2020-08" db="EMBL/GenBank/DDBJ databases">
        <title>Genome sequence of Thermomonas carbonis KCTC 42013T.</title>
        <authorList>
            <person name="Hyun D.-W."/>
            <person name="Bae J.-W."/>
        </authorList>
    </citation>
    <scope>NUCLEOTIDE SEQUENCE [LARGE SCALE GENOMIC DNA]</scope>
    <source>
        <strain evidence="14 15">KCTC 42013</strain>
    </source>
</reference>
<keyword evidence="15" id="KW-1185">Reference proteome</keyword>
<sequence length="212" mass="23570">MDHVDSISFPPELLAQLAANGDTHQFATGDVLFQEGDASETLYVLVTGRLKVYSTKENGREVVYNTLDPGEVLGEMFLDGGTRSASVKAVAPSECLIVDGDQIRELMRAHPQFAECLVLQLISRLRLATRKIRGLALDGVYERVAALLEESAIEVATERSVPRHLTQLEIANQVGATRVMVNHILRDLIRGGFVLKDERHRMTIVKPLPKRW</sequence>
<feature type="domain" description="Cyclic nucleotide-binding" evidence="13">
    <location>
        <begin position="8"/>
        <end position="124"/>
    </location>
</feature>
<evidence type="ECO:0000256" key="4">
    <source>
        <dbReference type="ARBA" id="ARBA00022491"/>
    </source>
</evidence>
<accession>A0A7G9SLQ3</accession>
<evidence type="ECO:0000256" key="6">
    <source>
        <dbReference type="ARBA" id="ARBA00022636"/>
    </source>
</evidence>
<keyword evidence="7" id="KW-0805">Transcription regulation</keyword>